<evidence type="ECO:0000313" key="2">
    <source>
        <dbReference type="EMBL" id="KAK4443550.1"/>
    </source>
</evidence>
<dbReference type="AlphaFoldDB" id="A0AAV9G6A8"/>
<feature type="region of interest" description="Disordered" evidence="1">
    <location>
        <begin position="1"/>
        <end position="57"/>
    </location>
</feature>
<organism evidence="2 3">
    <name type="scientific">Podospora aff. communis PSN243</name>
    <dbReference type="NCBI Taxonomy" id="3040156"/>
    <lineage>
        <taxon>Eukaryota</taxon>
        <taxon>Fungi</taxon>
        <taxon>Dikarya</taxon>
        <taxon>Ascomycota</taxon>
        <taxon>Pezizomycotina</taxon>
        <taxon>Sordariomycetes</taxon>
        <taxon>Sordariomycetidae</taxon>
        <taxon>Sordariales</taxon>
        <taxon>Podosporaceae</taxon>
        <taxon>Podospora</taxon>
    </lineage>
</organism>
<keyword evidence="3" id="KW-1185">Reference proteome</keyword>
<protein>
    <recommendedName>
        <fullName evidence="4">C2H2-type domain-containing protein</fullName>
    </recommendedName>
</protein>
<gene>
    <name evidence="2" type="ORF">QBC34DRAFT_477069</name>
</gene>
<feature type="compositionally biased region" description="Acidic residues" evidence="1">
    <location>
        <begin position="285"/>
        <end position="294"/>
    </location>
</feature>
<dbReference type="EMBL" id="MU865991">
    <property type="protein sequence ID" value="KAK4443550.1"/>
    <property type="molecule type" value="Genomic_DNA"/>
</dbReference>
<name>A0AAV9G6A8_9PEZI</name>
<proteinExistence type="predicted"/>
<evidence type="ECO:0008006" key="4">
    <source>
        <dbReference type="Google" id="ProtNLM"/>
    </source>
</evidence>
<dbReference type="PANTHER" id="PTHR38166:SF1">
    <property type="entry name" value="C2H2-TYPE DOMAIN-CONTAINING PROTEIN"/>
    <property type="match status" value="1"/>
</dbReference>
<dbReference type="PANTHER" id="PTHR38166">
    <property type="entry name" value="C2H2-TYPE DOMAIN-CONTAINING PROTEIN-RELATED"/>
    <property type="match status" value="1"/>
</dbReference>
<feature type="region of interest" description="Disordered" evidence="1">
    <location>
        <begin position="236"/>
        <end position="303"/>
    </location>
</feature>
<accession>A0AAV9G6A8</accession>
<comment type="caution">
    <text evidence="2">The sequence shown here is derived from an EMBL/GenBank/DDBJ whole genome shotgun (WGS) entry which is preliminary data.</text>
</comment>
<sequence length="687" mass="75557">MLPFRPGNSPLGPEKQEEAPSKPNLAASPEGPRVIDDDSDDHIDNDATGGCEEAAGPAIPRAELIIATYEAPSVAPSDPLPSSSGMSFTTVSLPQIAPQQPTTSRTPSFRHGGLLNRWQSRSYDDEIRRRPFEIEGWAESSSTTPYEGPLAWRVVFAWGERDAHPDAEPVHRAKRGSVGASAGTPTVGDSSRDDTVTVRPSSVVSVPDDVGHVAIQRRWRLIFELEELYLRTHPPIRSSKRQGSRAAAAGSTPITRPSEDTTKPSRYVPIQPRRGRRLLGGSGDQGDDDSESGDDGVRPTANSSAESQQFFSCPYLKWRPAEYECICSHAFRTISDVKKHFRATHYKPRCPNCGKPFNEKVLKDHIGPCGQNMRRASREQLRDAVTEEQWAVIFARPKGRPSSETRWRRIFKTLFPGAQQPESVYYTGEGMEILASVEAFIMGGAMKDLRRLQHRKEFEDPTAYQQELTMDQEAIQVFQQFTPHMFIKYRSRETLPSTSPNPSSTAQALDTVAAPSFGPFLPTSCDFSQLPTTEMYIRHLPTWEPAESRLAGVLTDVSLPSWPLPHGRAFTPPRVERPVPPVVSHLVSTTELDGGDDLSATPARSPAIHGLSNLDSLDQPAWGIEADKPSGIVGDAFLPIESCNGDLGALVWPVMGFPSFEEHLALPAATWPDSQGLVVEESGDGMW</sequence>
<feature type="region of interest" description="Disordered" evidence="1">
    <location>
        <begin position="166"/>
        <end position="200"/>
    </location>
</feature>
<dbReference type="Proteomes" id="UP001321760">
    <property type="component" value="Unassembled WGS sequence"/>
</dbReference>
<reference evidence="2" key="1">
    <citation type="journal article" date="2023" name="Mol. Phylogenet. Evol.">
        <title>Genome-scale phylogeny and comparative genomics of the fungal order Sordariales.</title>
        <authorList>
            <person name="Hensen N."/>
            <person name="Bonometti L."/>
            <person name="Westerberg I."/>
            <person name="Brannstrom I.O."/>
            <person name="Guillou S."/>
            <person name="Cros-Aarteil S."/>
            <person name="Calhoun S."/>
            <person name="Haridas S."/>
            <person name="Kuo A."/>
            <person name="Mondo S."/>
            <person name="Pangilinan J."/>
            <person name="Riley R."/>
            <person name="LaButti K."/>
            <person name="Andreopoulos B."/>
            <person name="Lipzen A."/>
            <person name="Chen C."/>
            <person name="Yan M."/>
            <person name="Daum C."/>
            <person name="Ng V."/>
            <person name="Clum A."/>
            <person name="Steindorff A."/>
            <person name="Ohm R.A."/>
            <person name="Martin F."/>
            <person name="Silar P."/>
            <person name="Natvig D.O."/>
            <person name="Lalanne C."/>
            <person name="Gautier V."/>
            <person name="Ament-Velasquez S.L."/>
            <person name="Kruys A."/>
            <person name="Hutchinson M.I."/>
            <person name="Powell A.J."/>
            <person name="Barry K."/>
            <person name="Miller A.N."/>
            <person name="Grigoriev I.V."/>
            <person name="Debuchy R."/>
            <person name="Gladieux P."/>
            <person name="Hiltunen Thoren M."/>
            <person name="Johannesson H."/>
        </authorList>
    </citation>
    <scope>NUCLEOTIDE SEQUENCE</scope>
    <source>
        <strain evidence="2">PSN243</strain>
    </source>
</reference>
<evidence type="ECO:0000313" key="3">
    <source>
        <dbReference type="Proteomes" id="UP001321760"/>
    </source>
</evidence>
<evidence type="ECO:0000256" key="1">
    <source>
        <dbReference type="SAM" id="MobiDB-lite"/>
    </source>
</evidence>
<reference evidence="2" key="2">
    <citation type="submission" date="2023-05" db="EMBL/GenBank/DDBJ databases">
        <authorList>
            <consortium name="Lawrence Berkeley National Laboratory"/>
            <person name="Steindorff A."/>
            <person name="Hensen N."/>
            <person name="Bonometti L."/>
            <person name="Westerberg I."/>
            <person name="Brannstrom I.O."/>
            <person name="Guillou S."/>
            <person name="Cros-Aarteil S."/>
            <person name="Calhoun S."/>
            <person name="Haridas S."/>
            <person name="Kuo A."/>
            <person name="Mondo S."/>
            <person name="Pangilinan J."/>
            <person name="Riley R."/>
            <person name="Labutti K."/>
            <person name="Andreopoulos B."/>
            <person name="Lipzen A."/>
            <person name="Chen C."/>
            <person name="Yanf M."/>
            <person name="Daum C."/>
            <person name="Ng V."/>
            <person name="Clum A."/>
            <person name="Ohm R."/>
            <person name="Martin F."/>
            <person name="Silar P."/>
            <person name="Natvig D."/>
            <person name="Lalanne C."/>
            <person name="Gautier V."/>
            <person name="Ament-Velasquez S.L."/>
            <person name="Kruys A."/>
            <person name="Hutchinson M.I."/>
            <person name="Powell A.J."/>
            <person name="Barry K."/>
            <person name="Miller A.N."/>
            <person name="Grigoriev I.V."/>
            <person name="Debuchy R."/>
            <person name="Gladieux P."/>
            <person name="Thoren M.H."/>
            <person name="Johannesson H."/>
        </authorList>
    </citation>
    <scope>NUCLEOTIDE SEQUENCE</scope>
    <source>
        <strain evidence="2">PSN243</strain>
    </source>
</reference>